<dbReference type="Proteomes" id="UP001359559">
    <property type="component" value="Unassembled WGS sequence"/>
</dbReference>
<feature type="chain" id="PRO_5042987275" evidence="1">
    <location>
        <begin position="24"/>
        <end position="114"/>
    </location>
</feature>
<reference evidence="2 3" key="1">
    <citation type="submission" date="2024-01" db="EMBL/GenBank/DDBJ databases">
        <title>The genomes of 5 underutilized Papilionoideae crops provide insights into root nodulation and disease resistance.</title>
        <authorList>
            <person name="Yuan L."/>
        </authorList>
    </citation>
    <scope>NUCLEOTIDE SEQUENCE [LARGE SCALE GENOMIC DNA]</scope>
    <source>
        <strain evidence="2">LY-2023</strain>
        <tissue evidence="2">Leaf</tissue>
    </source>
</reference>
<evidence type="ECO:0000256" key="1">
    <source>
        <dbReference type="SAM" id="SignalP"/>
    </source>
</evidence>
<proteinExistence type="predicted"/>
<accession>A0AAN9K325</accession>
<organism evidence="2 3">
    <name type="scientific">Clitoria ternatea</name>
    <name type="common">Butterfly pea</name>
    <dbReference type="NCBI Taxonomy" id="43366"/>
    <lineage>
        <taxon>Eukaryota</taxon>
        <taxon>Viridiplantae</taxon>
        <taxon>Streptophyta</taxon>
        <taxon>Embryophyta</taxon>
        <taxon>Tracheophyta</taxon>
        <taxon>Spermatophyta</taxon>
        <taxon>Magnoliopsida</taxon>
        <taxon>eudicotyledons</taxon>
        <taxon>Gunneridae</taxon>
        <taxon>Pentapetalae</taxon>
        <taxon>rosids</taxon>
        <taxon>fabids</taxon>
        <taxon>Fabales</taxon>
        <taxon>Fabaceae</taxon>
        <taxon>Papilionoideae</taxon>
        <taxon>50 kb inversion clade</taxon>
        <taxon>NPAAA clade</taxon>
        <taxon>indigoferoid/millettioid clade</taxon>
        <taxon>Phaseoleae</taxon>
        <taxon>Clitoria</taxon>
    </lineage>
</organism>
<keyword evidence="3" id="KW-1185">Reference proteome</keyword>
<sequence>MMLIKNVACVMFVLLCTAWLSTARLNPTGAEATEILDIKATSITTTTTKTTMVKSQAAIDERKLNKPNAKIHVSKSVEGKRNVRSRLSDDVKEGLVAFTADYHRPVHHPPKNNK</sequence>
<feature type="signal peptide" evidence="1">
    <location>
        <begin position="1"/>
        <end position="23"/>
    </location>
</feature>
<dbReference type="AlphaFoldDB" id="A0AAN9K325"/>
<gene>
    <name evidence="2" type="ORF">RJT34_07060</name>
</gene>
<evidence type="ECO:0000313" key="3">
    <source>
        <dbReference type="Proteomes" id="UP001359559"/>
    </source>
</evidence>
<comment type="caution">
    <text evidence="2">The sequence shown here is derived from an EMBL/GenBank/DDBJ whole genome shotgun (WGS) entry which is preliminary data.</text>
</comment>
<name>A0AAN9K325_CLITE</name>
<keyword evidence="1" id="KW-0732">Signal</keyword>
<evidence type="ECO:0000313" key="2">
    <source>
        <dbReference type="EMBL" id="KAK7309927.1"/>
    </source>
</evidence>
<dbReference type="EMBL" id="JAYKXN010000002">
    <property type="protein sequence ID" value="KAK7309927.1"/>
    <property type="molecule type" value="Genomic_DNA"/>
</dbReference>
<protein>
    <submittedName>
        <fullName evidence="2">Uncharacterized protein</fullName>
    </submittedName>
</protein>